<dbReference type="EMBL" id="CAJVPT010009596">
    <property type="protein sequence ID" value="CAG8563127.1"/>
    <property type="molecule type" value="Genomic_DNA"/>
</dbReference>
<keyword evidence="2" id="KW-1185">Reference proteome</keyword>
<organism evidence="1 2">
    <name type="scientific">Acaulospora colombiana</name>
    <dbReference type="NCBI Taxonomy" id="27376"/>
    <lineage>
        <taxon>Eukaryota</taxon>
        <taxon>Fungi</taxon>
        <taxon>Fungi incertae sedis</taxon>
        <taxon>Mucoromycota</taxon>
        <taxon>Glomeromycotina</taxon>
        <taxon>Glomeromycetes</taxon>
        <taxon>Diversisporales</taxon>
        <taxon>Acaulosporaceae</taxon>
        <taxon>Acaulospora</taxon>
    </lineage>
</organism>
<evidence type="ECO:0000313" key="1">
    <source>
        <dbReference type="EMBL" id="CAG8563127.1"/>
    </source>
</evidence>
<evidence type="ECO:0000313" key="2">
    <source>
        <dbReference type="Proteomes" id="UP000789525"/>
    </source>
</evidence>
<accession>A0ACA9M3A7</accession>
<comment type="caution">
    <text evidence="1">The sequence shown here is derived from an EMBL/GenBank/DDBJ whole genome shotgun (WGS) entry which is preliminary data.</text>
</comment>
<gene>
    <name evidence="1" type="ORF">ACOLOM_LOCUS5312</name>
</gene>
<dbReference type="Proteomes" id="UP000789525">
    <property type="component" value="Unassembled WGS sequence"/>
</dbReference>
<name>A0ACA9M3A7_9GLOM</name>
<protein>
    <submittedName>
        <fullName evidence="1">5186_t:CDS:1</fullName>
    </submittedName>
</protein>
<proteinExistence type="predicted"/>
<reference evidence="1" key="1">
    <citation type="submission" date="2021-06" db="EMBL/GenBank/DDBJ databases">
        <authorList>
            <person name="Kallberg Y."/>
            <person name="Tangrot J."/>
            <person name="Rosling A."/>
        </authorList>
    </citation>
    <scope>NUCLEOTIDE SEQUENCE</scope>
    <source>
        <strain evidence="1">CL356</strain>
    </source>
</reference>
<sequence>MIEEYTKRSTKTERKTTAVQKPSEDRNLTAHGFFAWENIEIFENDRVSLYNFKLRTNLHPMILGTLSTAEPKSSYAIMIKDSGHDEGLKHDLPCIPLAWAQRANLYKQQVFCLGLCLEWGFYKSSDVVKS</sequence>